<proteinExistence type="predicted"/>
<dbReference type="Pfam" id="PF01177">
    <property type="entry name" value="Asp_Glu_race"/>
    <property type="match status" value="1"/>
</dbReference>
<organism evidence="1">
    <name type="scientific">marine sediment metagenome</name>
    <dbReference type="NCBI Taxonomy" id="412755"/>
    <lineage>
        <taxon>unclassified sequences</taxon>
        <taxon>metagenomes</taxon>
        <taxon>ecological metagenomes</taxon>
    </lineage>
</organism>
<dbReference type="SUPFAM" id="SSF53681">
    <property type="entry name" value="Aspartate/glutamate racemase"/>
    <property type="match status" value="1"/>
</dbReference>
<sequence length="84" mass="9151">MKAIYGKSGIKAGNMQEGVIRSLLNMCQELIKTGAEIVVMGCTDIASEIGEKESKVPLIDPIDILARAVIEYVTKQVQKRTKAD</sequence>
<reference evidence="1" key="1">
    <citation type="journal article" date="2014" name="Front. Microbiol.">
        <title>High frequency of phylogenetically diverse reductive dehalogenase-homologous genes in deep subseafloor sedimentary metagenomes.</title>
        <authorList>
            <person name="Kawai M."/>
            <person name="Futagami T."/>
            <person name="Toyoda A."/>
            <person name="Takaki Y."/>
            <person name="Nishi S."/>
            <person name="Hori S."/>
            <person name="Arai W."/>
            <person name="Tsubouchi T."/>
            <person name="Morono Y."/>
            <person name="Uchiyama I."/>
            <person name="Ito T."/>
            <person name="Fujiyama A."/>
            <person name="Inagaki F."/>
            <person name="Takami H."/>
        </authorList>
    </citation>
    <scope>NUCLEOTIDE SEQUENCE</scope>
    <source>
        <strain evidence="1">Expedition CK06-06</strain>
    </source>
</reference>
<comment type="caution">
    <text evidence="1">The sequence shown here is derived from an EMBL/GenBank/DDBJ whole genome shotgun (WGS) entry which is preliminary data.</text>
</comment>
<dbReference type="InterPro" id="IPR001920">
    <property type="entry name" value="Asp/Glu_race"/>
</dbReference>
<protein>
    <recommendedName>
        <fullName evidence="2">Aspartate racemase</fullName>
    </recommendedName>
</protein>
<name>X1B2J8_9ZZZZ</name>
<evidence type="ECO:0000313" key="1">
    <source>
        <dbReference type="EMBL" id="GAG66236.1"/>
    </source>
</evidence>
<evidence type="ECO:0008006" key="2">
    <source>
        <dbReference type="Google" id="ProtNLM"/>
    </source>
</evidence>
<gene>
    <name evidence="1" type="ORF">S01H4_17978</name>
</gene>
<dbReference type="AlphaFoldDB" id="X1B2J8"/>
<accession>X1B2J8</accession>
<dbReference type="EMBL" id="BART01007949">
    <property type="protein sequence ID" value="GAG66236.1"/>
    <property type="molecule type" value="Genomic_DNA"/>
</dbReference>
<dbReference type="InterPro" id="IPR015942">
    <property type="entry name" value="Asp/Glu/hydantoin_racemase"/>
</dbReference>
<dbReference type="Gene3D" id="3.40.50.1860">
    <property type="match status" value="1"/>
</dbReference>
<dbReference type="GO" id="GO:0047661">
    <property type="term" value="F:amino-acid racemase activity"/>
    <property type="evidence" value="ECO:0007669"/>
    <property type="project" value="InterPro"/>
</dbReference>